<dbReference type="EMBL" id="LS398110">
    <property type="protein sequence ID" value="SPP95410.1"/>
    <property type="molecule type" value="Genomic_DNA"/>
</dbReference>
<dbReference type="KEGG" id="bvz:BRAD3257_4422"/>
<protein>
    <submittedName>
        <fullName evidence="1">Uncharacterized protein</fullName>
    </submittedName>
</protein>
<organism evidence="1 2">
    <name type="scientific">Bradyrhizobium vignae</name>
    <dbReference type="NCBI Taxonomy" id="1549949"/>
    <lineage>
        <taxon>Bacteria</taxon>
        <taxon>Pseudomonadati</taxon>
        <taxon>Pseudomonadota</taxon>
        <taxon>Alphaproteobacteria</taxon>
        <taxon>Hyphomicrobiales</taxon>
        <taxon>Nitrobacteraceae</taxon>
        <taxon>Bradyrhizobium</taxon>
    </lineage>
</organism>
<evidence type="ECO:0000313" key="2">
    <source>
        <dbReference type="Proteomes" id="UP000246085"/>
    </source>
</evidence>
<evidence type="ECO:0000313" key="1">
    <source>
        <dbReference type="EMBL" id="SPP95410.1"/>
    </source>
</evidence>
<reference evidence="1 2" key="1">
    <citation type="submission" date="2018-03" db="EMBL/GenBank/DDBJ databases">
        <authorList>
            <person name="Gully D."/>
        </authorList>
    </citation>
    <scope>NUCLEOTIDE SEQUENCE [LARGE SCALE GENOMIC DNA]</scope>
    <source>
        <strain evidence="1">ORS3257</strain>
    </source>
</reference>
<name>A0A2U3Q1Y4_9BRAD</name>
<gene>
    <name evidence="1" type="ORF">BRAD3257_4422</name>
</gene>
<dbReference type="AlphaFoldDB" id="A0A2U3Q1Y4"/>
<accession>A0A2U3Q1Y4</accession>
<dbReference type="Proteomes" id="UP000246085">
    <property type="component" value="Chromosome BRAD3257"/>
</dbReference>
<sequence>MRAEAFPCARGKDNAIAPMKDTVIASWLTFRDRSLVLKIILELSPHPLLEVDHAVHLHRMAVHFDGSLRRRSRNLRAGL</sequence>
<proteinExistence type="predicted"/>